<keyword evidence="3" id="KW-1185">Reference proteome</keyword>
<dbReference type="Proteomes" id="UP001205890">
    <property type="component" value="Unassembled WGS sequence"/>
</dbReference>
<organism evidence="2 3">
    <name type="scientific">Alsobacter ponti</name>
    <dbReference type="NCBI Taxonomy" id="2962936"/>
    <lineage>
        <taxon>Bacteria</taxon>
        <taxon>Pseudomonadati</taxon>
        <taxon>Pseudomonadota</taxon>
        <taxon>Alphaproteobacteria</taxon>
        <taxon>Hyphomicrobiales</taxon>
        <taxon>Alsobacteraceae</taxon>
        <taxon>Alsobacter</taxon>
    </lineage>
</organism>
<dbReference type="InterPro" id="IPR005064">
    <property type="entry name" value="BUG"/>
</dbReference>
<dbReference type="Pfam" id="PF03401">
    <property type="entry name" value="TctC"/>
    <property type="match status" value="1"/>
</dbReference>
<dbReference type="Gene3D" id="3.40.190.150">
    <property type="entry name" value="Bordetella uptake gene, domain 1"/>
    <property type="match status" value="1"/>
</dbReference>
<dbReference type="Gene3D" id="3.40.190.10">
    <property type="entry name" value="Periplasmic binding protein-like II"/>
    <property type="match status" value="1"/>
</dbReference>
<reference evidence="2 3" key="1">
    <citation type="submission" date="2022-07" db="EMBL/GenBank/DDBJ databases">
        <authorList>
            <person name="Li W.-J."/>
            <person name="Deng Q.-Q."/>
        </authorList>
    </citation>
    <scope>NUCLEOTIDE SEQUENCE [LARGE SCALE GENOMIC DNA]</scope>
    <source>
        <strain evidence="2 3">SYSU M60028</strain>
    </source>
</reference>
<dbReference type="EMBL" id="JANCLU010000016">
    <property type="protein sequence ID" value="MCP8940017.1"/>
    <property type="molecule type" value="Genomic_DNA"/>
</dbReference>
<dbReference type="PANTHER" id="PTHR42928">
    <property type="entry name" value="TRICARBOXYLATE-BINDING PROTEIN"/>
    <property type="match status" value="1"/>
</dbReference>
<sequence length="333" mass="34559">MPAAFASSLRTAPWRGRGILLALCALALSMVGTQARAQLAPDIRLVVGAPAGGLADTAARLLATQLAASGARVSVEYRPGDGGREAARVVIQSFGDPGVLLVAENLTLALQDLRGTPLFNGLLPVAKLSTGVSTVLFARADGATGAWTEFIAAARRKRLLAASNGRTSDVSLPLAMIERRWGVRFQDAEVADAARITDIVAAGGADFGITTVDQLLAWQARDNGPADLAAMMTFGAERSPAYPDTPTLAELGRDRRLAFTLSFALYAPLGLAAGELAALRKAALAANDNATVRAQAQAARLPFVVAGPDVLDETLSRDRRIAAAIASALGNPR</sequence>
<dbReference type="PANTHER" id="PTHR42928:SF5">
    <property type="entry name" value="BLR1237 PROTEIN"/>
    <property type="match status" value="1"/>
</dbReference>
<dbReference type="InterPro" id="IPR042100">
    <property type="entry name" value="Bug_dom1"/>
</dbReference>
<proteinExistence type="inferred from homology"/>
<accession>A0ABT1LET8</accession>
<protein>
    <submittedName>
        <fullName evidence="2">Tripartite tricarboxylate transporter substrate-binding protein</fullName>
    </submittedName>
</protein>
<name>A0ABT1LET8_9HYPH</name>
<evidence type="ECO:0000313" key="2">
    <source>
        <dbReference type="EMBL" id="MCP8940017.1"/>
    </source>
</evidence>
<gene>
    <name evidence="2" type="ORF">NK718_15935</name>
</gene>
<evidence type="ECO:0000256" key="1">
    <source>
        <dbReference type="ARBA" id="ARBA00006987"/>
    </source>
</evidence>
<dbReference type="RefSeq" id="WP_254744277.1">
    <property type="nucleotide sequence ID" value="NZ_JANCLU010000016.1"/>
</dbReference>
<evidence type="ECO:0000313" key="3">
    <source>
        <dbReference type="Proteomes" id="UP001205890"/>
    </source>
</evidence>
<comment type="similarity">
    <text evidence="1">Belongs to the UPF0065 (bug) family.</text>
</comment>
<comment type="caution">
    <text evidence="2">The sequence shown here is derived from an EMBL/GenBank/DDBJ whole genome shotgun (WGS) entry which is preliminary data.</text>
</comment>